<dbReference type="RefSeq" id="WP_066394082.1">
    <property type="nucleotide sequence ID" value="NZ_CP015378.1"/>
</dbReference>
<dbReference type="OrthoDB" id="2974473at2"/>
<reference evidence="2 3" key="1">
    <citation type="submission" date="2016-04" db="EMBL/GenBank/DDBJ databases">
        <title>Complete genome sequence of Fictibacillus phosphorivorans G25-29, a strain toxic to nematodes.</title>
        <authorList>
            <person name="Zheng Z."/>
        </authorList>
    </citation>
    <scope>NUCLEOTIDE SEQUENCE [LARGE SCALE GENOMIC DNA]</scope>
    <source>
        <strain evidence="2 3">G25-29</strain>
    </source>
</reference>
<dbReference type="Proteomes" id="UP000076623">
    <property type="component" value="Chromosome"/>
</dbReference>
<evidence type="ECO:0000313" key="2">
    <source>
        <dbReference type="EMBL" id="ANC77042.1"/>
    </source>
</evidence>
<organism evidence="2 3">
    <name type="scientific">Fictibacillus phosphorivorans</name>
    <dbReference type="NCBI Taxonomy" id="1221500"/>
    <lineage>
        <taxon>Bacteria</taxon>
        <taxon>Bacillati</taxon>
        <taxon>Bacillota</taxon>
        <taxon>Bacilli</taxon>
        <taxon>Bacillales</taxon>
        <taxon>Fictibacillaceae</taxon>
        <taxon>Fictibacillus</taxon>
    </lineage>
</organism>
<protein>
    <submittedName>
        <fullName evidence="2">Uncharacterized protein</fullName>
    </submittedName>
</protein>
<accession>A0A160IND8</accession>
<evidence type="ECO:0000313" key="3">
    <source>
        <dbReference type="Proteomes" id="UP000076623"/>
    </source>
</evidence>
<feature type="region of interest" description="Disordered" evidence="1">
    <location>
        <begin position="74"/>
        <end position="100"/>
    </location>
</feature>
<dbReference type="EMBL" id="CP015378">
    <property type="protein sequence ID" value="ANC77042.1"/>
    <property type="molecule type" value="Genomic_DNA"/>
</dbReference>
<feature type="region of interest" description="Disordered" evidence="1">
    <location>
        <begin position="25"/>
        <end position="52"/>
    </location>
</feature>
<dbReference type="KEGG" id="fpn:ABE65_009610"/>
<name>A0A160IND8_9BACL</name>
<gene>
    <name evidence="2" type="ORF">ABE65_009610</name>
</gene>
<feature type="compositionally biased region" description="Low complexity" evidence="1">
    <location>
        <begin position="74"/>
        <end position="98"/>
    </location>
</feature>
<dbReference type="AlphaFoldDB" id="A0A160IND8"/>
<proteinExistence type="predicted"/>
<feature type="compositionally biased region" description="Low complexity" evidence="1">
    <location>
        <begin position="39"/>
        <end position="52"/>
    </location>
</feature>
<evidence type="ECO:0000256" key="1">
    <source>
        <dbReference type="SAM" id="MobiDB-lite"/>
    </source>
</evidence>
<keyword evidence="3" id="KW-1185">Reference proteome</keyword>
<sequence length="133" mass="14504">MKEKSVRMFPYGGYDPFTTPTAKGYANSQTVPGRPPYAPAAQAPAMPQQQYSQGFTQQPFMPYMMPMMPPGGMPHPMMQGMPFNQQQSQGSQSSMGMMPNNQGSGLNFGKMMGGANQVMGLAQQMGNILSFFK</sequence>